<accession>A0AAN9I470</accession>
<protein>
    <submittedName>
        <fullName evidence="1">Uncharacterized protein</fullName>
    </submittedName>
</protein>
<name>A0AAN9I470_CROPI</name>
<organism evidence="1 2">
    <name type="scientific">Crotalaria pallida</name>
    <name type="common">Smooth rattlebox</name>
    <name type="synonym">Crotalaria striata</name>
    <dbReference type="NCBI Taxonomy" id="3830"/>
    <lineage>
        <taxon>Eukaryota</taxon>
        <taxon>Viridiplantae</taxon>
        <taxon>Streptophyta</taxon>
        <taxon>Embryophyta</taxon>
        <taxon>Tracheophyta</taxon>
        <taxon>Spermatophyta</taxon>
        <taxon>Magnoliopsida</taxon>
        <taxon>eudicotyledons</taxon>
        <taxon>Gunneridae</taxon>
        <taxon>Pentapetalae</taxon>
        <taxon>rosids</taxon>
        <taxon>fabids</taxon>
        <taxon>Fabales</taxon>
        <taxon>Fabaceae</taxon>
        <taxon>Papilionoideae</taxon>
        <taxon>50 kb inversion clade</taxon>
        <taxon>genistoids sensu lato</taxon>
        <taxon>core genistoids</taxon>
        <taxon>Crotalarieae</taxon>
        <taxon>Crotalaria</taxon>
    </lineage>
</organism>
<keyword evidence="2" id="KW-1185">Reference proteome</keyword>
<dbReference type="Proteomes" id="UP001372338">
    <property type="component" value="Unassembled WGS sequence"/>
</dbReference>
<gene>
    <name evidence="1" type="ORF">RIF29_25411</name>
</gene>
<sequence>MVTRRWLHQIMFCFVVPSNTCRRIKPIHQHRLLLLLLTPNFSHCSWHLSPCFSYLAKLLFSCSVGIFTVPKSVIIGLSERLITDFLEYRKNTCCCF</sequence>
<reference evidence="1 2" key="1">
    <citation type="submission" date="2024-01" db="EMBL/GenBank/DDBJ databases">
        <title>The genomes of 5 underutilized Papilionoideae crops provide insights into root nodulation and disease resistanc.</title>
        <authorList>
            <person name="Yuan L."/>
        </authorList>
    </citation>
    <scope>NUCLEOTIDE SEQUENCE [LARGE SCALE GENOMIC DNA]</scope>
    <source>
        <strain evidence="1">ZHUSHIDOU_FW_LH</strain>
        <tissue evidence="1">Leaf</tissue>
    </source>
</reference>
<evidence type="ECO:0000313" key="1">
    <source>
        <dbReference type="EMBL" id="KAK7259796.1"/>
    </source>
</evidence>
<comment type="caution">
    <text evidence="1">The sequence shown here is derived from an EMBL/GenBank/DDBJ whole genome shotgun (WGS) entry which is preliminary data.</text>
</comment>
<dbReference type="EMBL" id="JAYWIO010000005">
    <property type="protein sequence ID" value="KAK7259796.1"/>
    <property type="molecule type" value="Genomic_DNA"/>
</dbReference>
<evidence type="ECO:0000313" key="2">
    <source>
        <dbReference type="Proteomes" id="UP001372338"/>
    </source>
</evidence>
<dbReference type="AlphaFoldDB" id="A0AAN9I470"/>
<proteinExistence type="predicted"/>